<comment type="caution">
    <text evidence="3">The sequence shown here is derived from an EMBL/GenBank/DDBJ whole genome shotgun (WGS) entry which is preliminary data.</text>
</comment>
<keyword evidence="4" id="KW-1185">Reference proteome</keyword>
<feature type="region of interest" description="Disordered" evidence="1">
    <location>
        <begin position="292"/>
        <end position="344"/>
    </location>
</feature>
<proteinExistence type="predicted"/>
<evidence type="ECO:0000313" key="3">
    <source>
        <dbReference type="EMBL" id="KAK7693543.1"/>
    </source>
</evidence>
<feature type="transmembrane region" description="Helical" evidence="2">
    <location>
        <begin position="130"/>
        <end position="151"/>
    </location>
</feature>
<accession>A0AAW0GT99</accession>
<dbReference type="Proteomes" id="UP001385951">
    <property type="component" value="Unassembled WGS sequence"/>
</dbReference>
<dbReference type="EMBL" id="JASBNA010000003">
    <property type="protein sequence ID" value="KAK7693543.1"/>
    <property type="molecule type" value="Genomic_DNA"/>
</dbReference>
<gene>
    <name evidence="3" type="ORF">QCA50_003112</name>
</gene>
<reference evidence="3 4" key="1">
    <citation type="submission" date="2022-09" db="EMBL/GenBank/DDBJ databases">
        <authorList>
            <person name="Palmer J.M."/>
        </authorList>
    </citation>
    <scope>NUCLEOTIDE SEQUENCE [LARGE SCALE GENOMIC DNA]</scope>
    <source>
        <strain evidence="3 4">DSM 7382</strain>
    </source>
</reference>
<feature type="transmembrane region" description="Helical" evidence="2">
    <location>
        <begin position="49"/>
        <end position="70"/>
    </location>
</feature>
<dbReference type="AlphaFoldDB" id="A0AAW0GT99"/>
<name>A0AAW0GT99_9APHY</name>
<keyword evidence="2" id="KW-0472">Membrane</keyword>
<sequence>MAFFPRDEGYTISLWLSTLLFGMHAVLFFVFLTTYIPACCRRDVHRRPVNFYLIFTAFALFVNGAVSNFVGLQRTVHGIWGQTEMSPADWFNKTDVTSGYIESTSWFLQVVLGDSFLSYRCWVIYGKRRWLLLISGLCVLATFCMGVMLQWEFSRPHADAVNLERTSDLYRWEAPMILISVILNVSLTSAIAWKIWWQYRQLGRAAQRREARYLHIMWLIVESGMVVAVAQLLVLVLGAIHNSGYQIVDHAVPPLIGIAFTGIILRVQKISSEDSFYTTSSDRPPLSTVVIGATSDGDDSSSRNQYLSLDRKSRQPQGEFRPMSLSDSSRSRDTQQGHELTILH</sequence>
<organism evidence="3 4">
    <name type="scientific">Cerrena zonata</name>
    <dbReference type="NCBI Taxonomy" id="2478898"/>
    <lineage>
        <taxon>Eukaryota</taxon>
        <taxon>Fungi</taxon>
        <taxon>Dikarya</taxon>
        <taxon>Basidiomycota</taxon>
        <taxon>Agaricomycotina</taxon>
        <taxon>Agaricomycetes</taxon>
        <taxon>Polyporales</taxon>
        <taxon>Cerrenaceae</taxon>
        <taxon>Cerrena</taxon>
    </lineage>
</organism>
<feature type="transmembrane region" description="Helical" evidence="2">
    <location>
        <begin position="12"/>
        <end position="37"/>
    </location>
</feature>
<feature type="transmembrane region" description="Helical" evidence="2">
    <location>
        <begin position="216"/>
        <end position="241"/>
    </location>
</feature>
<evidence type="ECO:0000256" key="2">
    <source>
        <dbReference type="SAM" id="Phobius"/>
    </source>
</evidence>
<feature type="transmembrane region" description="Helical" evidence="2">
    <location>
        <begin position="176"/>
        <end position="196"/>
    </location>
</feature>
<evidence type="ECO:0000313" key="4">
    <source>
        <dbReference type="Proteomes" id="UP001385951"/>
    </source>
</evidence>
<evidence type="ECO:0000256" key="1">
    <source>
        <dbReference type="SAM" id="MobiDB-lite"/>
    </source>
</evidence>
<feature type="transmembrane region" description="Helical" evidence="2">
    <location>
        <begin position="247"/>
        <end position="267"/>
    </location>
</feature>
<keyword evidence="2" id="KW-1133">Transmembrane helix</keyword>
<protein>
    <submittedName>
        <fullName evidence="3">Uncharacterized protein</fullName>
    </submittedName>
</protein>
<keyword evidence="2" id="KW-0812">Transmembrane</keyword>